<protein>
    <submittedName>
        <fullName evidence="1">Uncharacterized protein</fullName>
    </submittedName>
</protein>
<proteinExistence type="predicted"/>
<accession>A0A3B4U4M6</accession>
<dbReference type="AlphaFoldDB" id="A0A3B4U4M6"/>
<dbReference type="Ensembl" id="ENSSDUT00000013545.1">
    <property type="protein sequence ID" value="ENSSDUP00000013302.1"/>
    <property type="gene ID" value="ENSSDUG00000009661.1"/>
</dbReference>
<evidence type="ECO:0000313" key="2">
    <source>
        <dbReference type="Proteomes" id="UP000261420"/>
    </source>
</evidence>
<reference evidence="1" key="2">
    <citation type="submission" date="2025-09" db="UniProtKB">
        <authorList>
            <consortium name="Ensembl"/>
        </authorList>
    </citation>
    <scope>IDENTIFICATION</scope>
</reference>
<keyword evidence="2" id="KW-1185">Reference proteome</keyword>
<organism evidence="1 2">
    <name type="scientific">Seriola dumerili</name>
    <name type="common">Greater amberjack</name>
    <name type="synonym">Caranx dumerili</name>
    <dbReference type="NCBI Taxonomy" id="41447"/>
    <lineage>
        <taxon>Eukaryota</taxon>
        <taxon>Metazoa</taxon>
        <taxon>Chordata</taxon>
        <taxon>Craniata</taxon>
        <taxon>Vertebrata</taxon>
        <taxon>Euteleostomi</taxon>
        <taxon>Actinopterygii</taxon>
        <taxon>Neopterygii</taxon>
        <taxon>Teleostei</taxon>
        <taxon>Neoteleostei</taxon>
        <taxon>Acanthomorphata</taxon>
        <taxon>Carangaria</taxon>
        <taxon>Carangiformes</taxon>
        <taxon>Carangidae</taxon>
        <taxon>Seriola</taxon>
    </lineage>
</organism>
<reference evidence="1" key="1">
    <citation type="submission" date="2025-08" db="UniProtKB">
        <authorList>
            <consortium name="Ensembl"/>
        </authorList>
    </citation>
    <scope>IDENTIFICATION</scope>
</reference>
<dbReference type="Proteomes" id="UP000261420">
    <property type="component" value="Unplaced"/>
</dbReference>
<sequence>MCHVIVTCIVAAATDWLVGFPRRSDACLRPHGAPAAGEAYRPTLGIRPLYKTAPNLRAWGLLRTVAIHFERDCQRVLAGLLLSSWRRILLLCGVVAFHSLGLHQWCFQSIMKKSTSHVCGLLCKGIAGKNVARLGLGCTSARPLYTCTAGAGREFMKGGCEGALGGVGLNVLVAGRRLIRK</sequence>
<evidence type="ECO:0000313" key="1">
    <source>
        <dbReference type="Ensembl" id="ENSSDUP00000013302.1"/>
    </source>
</evidence>
<name>A0A3B4U4M6_SERDU</name>